<keyword evidence="2" id="KW-1185">Reference proteome</keyword>
<organism evidence="1 2">
    <name type="scientific">Methanocaldococcus lauensis</name>
    <dbReference type="NCBI Taxonomy" id="2546128"/>
    <lineage>
        <taxon>Archaea</taxon>
        <taxon>Methanobacteriati</taxon>
        <taxon>Methanobacteriota</taxon>
        <taxon>Methanomada group</taxon>
        <taxon>Methanococci</taxon>
        <taxon>Methanococcales</taxon>
        <taxon>Methanocaldococcaceae</taxon>
        <taxon>Methanocaldococcus</taxon>
    </lineage>
</organism>
<proteinExistence type="predicted"/>
<evidence type="ECO:0000313" key="1">
    <source>
        <dbReference type="EMBL" id="CAB3289274.1"/>
    </source>
</evidence>
<dbReference type="AlphaFoldDB" id="A0A8D6PWG2"/>
<dbReference type="EMBL" id="LR792632">
    <property type="protein sequence ID" value="CAB3289274.1"/>
    <property type="molecule type" value="Genomic_DNA"/>
</dbReference>
<name>A0A8D6PWG2_9EURY</name>
<protein>
    <submittedName>
        <fullName evidence="1">Uncharacterized protein</fullName>
    </submittedName>
</protein>
<gene>
    <name evidence="1" type="ORF">MLAUSG7_1142</name>
</gene>
<accession>A0A8D6PWG2</accession>
<dbReference type="Proteomes" id="UP000679213">
    <property type="component" value="Chromosome I"/>
</dbReference>
<evidence type="ECO:0000313" key="2">
    <source>
        <dbReference type="Proteomes" id="UP000679213"/>
    </source>
</evidence>
<dbReference type="KEGG" id="mesg:MLAUSG7_1142"/>
<sequence>MHWENMDLDTILKRISKIEEKLLKLKIEILPEEIPKDEGFGEISEEEIDKYYKELKNKDFWGTEEELFKLLDE</sequence>
<reference evidence="1 2" key="1">
    <citation type="submission" date="2020-04" db="EMBL/GenBank/DDBJ databases">
        <authorList>
            <consortium name="Genoscope - CEA"/>
            <person name="William W."/>
        </authorList>
    </citation>
    <scope>NUCLEOTIDE SEQUENCE [LARGE SCALE GENOMIC DNA]</scope>
    <source>
        <strain evidence="1 2">SG7</strain>
    </source>
</reference>